<evidence type="ECO:0000259" key="1">
    <source>
        <dbReference type="Pfam" id="PF12706"/>
    </source>
</evidence>
<dbReference type="InterPro" id="IPR001279">
    <property type="entry name" value="Metallo-B-lactamas"/>
</dbReference>
<dbReference type="EMBL" id="JAYGIL010000009">
    <property type="protein sequence ID" value="MEA5403178.1"/>
    <property type="molecule type" value="Genomic_DNA"/>
</dbReference>
<keyword evidence="3" id="KW-1185">Reference proteome</keyword>
<evidence type="ECO:0000313" key="2">
    <source>
        <dbReference type="EMBL" id="MEA5403178.1"/>
    </source>
</evidence>
<dbReference type="PANTHER" id="PTHR15032:SF4">
    <property type="entry name" value="N-ACYL-PHOSPHATIDYLETHANOLAMINE-HYDROLYZING PHOSPHOLIPASE D"/>
    <property type="match status" value="1"/>
</dbReference>
<protein>
    <submittedName>
        <fullName evidence="2">MBL fold metallo-hydrolase</fullName>
    </submittedName>
</protein>
<gene>
    <name evidence="2" type="ORF">VB776_09645</name>
</gene>
<dbReference type="Pfam" id="PF12706">
    <property type="entry name" value="Lactamase_B_2"/>
    <property type="match status" value="1"/>
</dbReference>
<comment type="caution">
    <text evidence="2">The sequence shown here is derived from an EMBL/GenBank/DDBJ whole genome shotgun (WGS) entry which is preliminary data.</text>
</comment>
<dbReference type="SUPFAM" id="SSF56281">
    <property type="entry name" value="Metallo-hydrolase/oxidoreductase"/>
    <property type="match status" value="1"/>
</dbReference>
<dbReference type="RefSeq" id="WP_323328431.1">
    <property type="nucleotide sequence ID" value="NZ_JAYGIL010000009.1"/>
</dbReference>
<organism evidence="2 3">
    <name type="scientific">Arcicella gelida</name>
    <dbReference type="NCBI Taxonomy" id="2984195"/>
    <lineage>
        <taxon>Bacteria</taxon>
        <taxon>Pseudomonadati</taxon>
        <taxon>Bacteroidota</taxon>
        <taxon>Cytophagia</taxon>
        <taxon>Cytophagales</taxon>
        <taxon>Flectobacillaceae</taxon>
        <taxon>Arcicella</taxon>
    </lineage>
</organism>
<feature type="domain" description="Metallo-beta-lactamase" evidence="1">
    <location>
        <begin position="114"/>
        <end position="310"/>
    </location>
</feature>
<dbReference type="Gene3D" id="3.60.15.10">
    <property type="entry name" value="Ribonuclease Z/Hydroxyacylglutathione hydrolase-like"/>
    <property type="match status" value="1"/>
</dbReference>
<dbReference type="PANTHER" id="PTHR15032">
    <property type="entry name" value="N-ACYL-PHOSPHATIDYLETHANOLAMINE-HYDROLYZING PHOSPHOLIPASE D"/>
    <property type="match status" value="1"/>
</dbReference>
<proteinExistence type="predicted"/>
<dbReference type="InterPro" id="IPR024884">
    <property type="entry name" value="NAPE-PLD"/>
</dbReference>
<name>A0ABU5S3Y5_9BACT</name>
<evidence type="ECO:0000313" key="3">
    <source>
        <dbReference type="Proteomes" id="UP001303899"/>
    </source>
</evidence>
<dbReference type="PIRSF" id="PIRSF038896">
    <property type="entry name" value="NAPE-PLD"/>
    <property type="match status" value="1"/>
</dbReference>
<sequence>MLTILFFVAFIAIGIYIFMQQKVFGKDPSGDRLARIEKSPNYKAGSFQNLSVTEVMPKEASYWGMFKDFLNKPKTVEPDREIPSVKTDLKKLHAEKPTIVWFGHSSYLIKSKNTNILVDPVFSGSASPVSFFGKAFKGADAYEVEDFPNIDMLVLSHDHYDHLDYVTISKLIPKVKKFYTALGVGAHLEHWGVKPENIVEFDWWESQKVADNLTITSIPARHFSGRGFTRGKTLWSSFVLNIDNYNIFIGGDSGYDEHFKIIGEKFGPFDIALLENGQYGKDWPLIHTSPEETAKVAEELQTKVLMPVHWAKFALGYHAWNEPINRLTKSLAHSDIKLTTPIIGEPVVLDSIYPQKVWWNF</sequence>
<accession>A0ABU5S3Y5</accession>
<dbReference type="InterPro" id="IPR036866">
    <property type="entry name" value="RibonucZ/Hydroxyglut_hydro"/>
</dbReference>
<dbReference type="Proteomes" id="UP001303899">
    <property type="component" value="Unassembled WGS sequence"/>
</dbReference>
<reference evidence="2 3" key="1">
    <citation type="submission" date="2023-12" db="EMBL/GenBank/DDBJ databases">
        <title>Novel species of the genus Arcicella isolated from rivers.</title>
        <authorList>
            <person name="Lu H."/>
        </authorList>
    </citation>
    <scope>NUCLEOTIDE SEQUENCE [LARGE SCALE GENOMIC DNA]</scope>
    <source>
        <strain evidence="2 3">DC2W</strain>
    </source>
</reference>